<protein>
    <submittedName>
        <fullName evidence="1">Uncharacterized protein</fullName>
    </submittedName>
</protein>
<dbReference type="AlphaFoldDB" id="A0A8J6CA16"/>
<proteinExistence type="predicted"/>
<dbReference type="EMBL" id="JAGTXO010000015">
    <property type="protein sequence ID" value="KAG8463611.1"/>
    <property type="molecule type" value="Genomic_DNA"/>
</dbReference>
<evidence type="ECO:0000313" key="1">
    <source>
        <dbReference type="EMBL" id="KAG8463611.1"/>
    </source>
</evidence>
<evidence type="ECO:0000313" key="2">
    <source>
        <dbReference type="Proteomes" id="UP000751190"/>
    </source>
</evidence>
<comment type="caution">
    <text evidence="1">The sequence shown here is derived from an EMBL/GenBank/DDBJ whole genome shotgun (WGS) entry which is preliminary data.</text>
</comment>
<keyword evidence="2" id="KW-1185">Reference proteome</keyword>
<gene>
    <name evidence="1" type="ORF">KFE25_003884</name>
</gene>
<reference evidence="1" key="1">
    <citation type="submission" date="2021-05" db="EMBL/GenBank/DDBJ databases">
        <title>The genome of the haptophyte Pavlova lutheri (Diacronema luteri, Pavlovales) - a model for lipid biosynthesis in eukaryotic algae.</title>
        <authorList>
            <person name="Hulatt C.J."/>
            <person name="Posewitz M.C."/>
        </authorList>
    </citation>
    <scope>NUCLEOTIDE SEQUENCE</scope>
    <source>
        <strain evidence="1">NIVA-4/92</strain>
    </source>
</reference>
<dbReference type="Proteomes" id="UP000751190">
    <property type="component" value="Unassembled WGS sequence"/>
</dbReference>
<organism evidence="1 2">
    <name type="scientific">Diacronema lutheri</name>
    <name type="common">Unicellular marine alga</name>
    <name type="synonym">Monochrysis lutheri</name>
    <dbReference type="NCBI Taxonomy" id="2081491"/>
    <lineage>
        <taxon>Eukaryota</taxon>
        <taxon>Haptista</taxon>
        <taxon>Haptophyta</taxon>
        <taxon>Pavlovophyceae</taxon>
        <taxon>Pavlovales</taxon>
        <taxon>Pavlovaceae</taxon>
        <taxon>Diacronema</taxon>
    </lineage>
</organism>
<accession>A0A8J6CA16</accession>
<name>A0A8J6CA16_DIALT</name>
<sequence>MPTPRTSRRCASAQKLSSHSSARLALLGRRGGARDGGATAAARAVKVAVAALSLFDDGDTAAILPAVELIGSLADGAPAAADAAAERALACLECTALGAVLRAMDVQPSNARLHGPCCRALAALSAPSPAVEARCARLVADGAPARLAASLDAHARATPDLARWAVLAHRHLTSTNDAIAPLARKQAALDAGAARALCAAMLLHARDVPLQLDGSAALRQFSRRAATHWR</sequence>